<sequence length="241" mass="26384">MLLYAGWGLLLVIVITPCQSSPLSQLQDIPPPSPSSSTQPPAPKEMSAAASESAGSNPTGSGDGLRVALPPALLLLLAFLVLMVTILVCACRSRRNNRRREGRSSWRELVVANPPPVQRDMYVDPEYLDTLPRYSSYKTPPRYWSVLRIVRKMTSRRTMADTHVDKEVNEEQPDAGTATLTMPDVESNAPMAVGEEHGISISREAGAGGGEISREEHLPPTYRDSVEANERLFIAPVPRPE</sequence>
<feature type="chain" id="PRO_5005539866" description="Dystroglycan C-terminal domain-containing protein" evidence="3">
    <location>
        <begin position="21"/>
        <end position="241"/>
    </location>
</feature>
<dbReference type="EMBL" id="KQ257459">
    <property type="protein sequence ID" value="KNC99052.1"/>
    <property type="molecule type" value="Genomic_DNA"/>
</dbReference>
<evidence type="ECO:0000256" key="1">
    <source>
        <dbReference type="SAM" id="MobiDB-lite"/>
    </source>
</evidence>
<evidence type="ECO:0000313" key="5">
    <source>
        <dbReference type="Proteomes" id="UP000053201"/>
    </source>
</evidence>
<feature type="signal peptide" evidence="3">
    <location>
        <begin position="1"/>
        <end position="20"/>
    </location>
</feature>
<dbReference type="OrthoDB" id="10429872at2759"/>
<keyword evidence="2" id="KW-0472">Membrane</keyword>
<feature type="compositionally biased region" description="Low complexity" evidence="1">
    <location>
        <begin position="35"/>
        <end position="58"/>
    </location>
</feature>
<feature type="compositionally biased region" description="Basic and acidic residues" evidence="1">
    <location>
        <begin position="212"/>
        <end position="227"/>
    </location>
</feature>
<feature type="region of interest" description="Disordered" evidence="1">
    <location>
        <begin position="198"/>
        <end position="227"/>
    </location>
</feature>
<organism evidence="4 5">
    <name type="scientific">Spizellomyces punctatus (strain DAOM BR117)</name>
    <dbReference type="NCBI Taxonomy" id="645134"/>
    <lineage>
        <taxon>Eukaryota</taxon>
        <taxon>Fungi</taxon>
        <taxon>Fungi incertae sedis</taxon>
        <taxon>Chytridiomycota</taxon>
        <taxon>Chytridiomycota incertae sedis</taxon>
        <taxon>Chytridiomycetes</taxon>
        <taxon>Spizellomycetales</taxon>
        <taxon>Spizellomycetaceae</taxon>
        <taxon>Spizellomyces</taxon>
    </lineage>
</organism>
<dbReference type="AlphaFoldDB" id="A0A0L0HD41"/>
<dbReference type="Proteomes" id="UP000053201">
    <property type="component" value="Unassembled WGS sequence"/>
</dbReference>
<keyword evidence="2" id="KW-0812">Transmembrane</keyword>
<evidence type="ECO:0000256" key="3">
    <source>
        <dbReference type="SAM" id="SignalP"/>
    </source>
</evidence>
<dbReference type="RefSeq" id="XP_016607092.1">
    <property type="nucleotide sequence ID" value="XM_016754207.1"/>
</dbReference>
<evidence type="ECO:0008006" key="6">
    <source>
        <dbReference type="Google" id="ProtNLM"/>
    </source>
</evidence>
<protein>
    <recommendedName>
        <fullName evidence="6">Dystroglycan C-terminal domain-containing protein</fullName>
    </recommendedName>
</protein>
<dbReference type="InParanoid" id="A0A0L0HD41"/>
<evidence type="ECO:0000256" key="2">
    <source>
        <dbReference type="SAM" id="Phobius"/>
    </source>
</evidence>
<accession>A0A0L0HD41</accession>
<proteinExistence type="predicted"/>
<reference evidence="4 5" key="1">
    <citation type="submission" date="2009-08" db="EMBL/GenBank/DDBJ databases">
        <title>The Genome Sequence of Spizellomyces punctatus strain DAOM BR117.</title>
        <authorList>
            <consortium name="The Broad Institute Genome Sequencing Platform"/>
            <person name="Russ C."/>
            <person name="Cuomo C."/>
            <person name="Shea T."/>
            <person name="Young S.K."/>
            <person name="Zeng Q."/>
            <person name="Koehrsen M."/>
            <person name="Haas B."/>
            <person name="Borodovsky M."/>
            <person name="Guigo R."/>
            <person name="Alvarado L."/>
            <person name="Berlin A."/>
            <person name="Bochicchio J."/>
            <person name="Borenstein D."/>
            <person name="Chapman S."/>
            <person name="Chen Z."/>
            <person name="Engels R."/>
            <person name="Freedman E."/>
            <person name="Gellesch M."/>
            <person name="Goldberg J."/>
            <person name="Griggs A."/>
            <person name="Gujja S."/>
            <person name="Heiman D."/>
            <person name="Hepburn T."/>
            <person name="Howarth C."/>
            <person name="Jen D."/>
            <person name="Larson L."/>
            <person name="Lewis B."/>
            <person name="Mehta T."/>
            <person name="Park D."/>
            <person name="Pearson M."/>
            <person name="Roberts A."/>
            <person name="Saif S."/>
            <person name="Shenoy N."/>
            <person name="Sisk P."/>
            <person name="Stolte C."/>
            <person name="Sykes S."/>
            <person name="Thomson T."/>
            <person name="Walk T."/>
            <person name="White J."/>
            <person name="Yandava C."/>
            <person name="Burger G."/>
            <person name="Gray M.W."/>
            <person name="Holland P.W.H."/>
            <person name="King N."/>
            <person name="Lang F.B.F."/>
            <person name="Roger A.J."/>
            <person name="Ruiz-Trillo I."/>
            <person name="Lander E."/>
            <person name="Nusbaum C."/>
        </authorList>
    </citation>
    <scope>NUCLEOTIDE SEQUENCE [LARGE SCALE GENOMIC DNA]</scope>
    <source>
        <strain evidence="4 5">DAOM BR117</strain>
    </source>
</reference>
<dbReference type="VEuPathDB" id="FungiDB:SPPG_06003"/>
<name>A0A0L0HD41_SPIPD</name>
<keyword evidence="2" id="KW-1133">Transmembrane helix</keyword>
<feature type="region of interest" description="Disordered" evidence="1">
    <location>
        <begin position="24"/>
        <end position="62"/>
    </location>
</feature>
<feature type="transmembrane region" description="Helical" evidence="2">
    <location>
        <begin position="72"/>
        <end position="91"/>
    </location>
</feature>
<evidence type="ECO:0000313" key="4">
    <source>
        <dbReference type="EMBL" id="KNC99052.1"/>
    </source>
</evidence>
<keyword evidence="5" id="KW-1185">Reference proteome</keyword>
<keyword evidence="3" id="KW-0732">Signal</keyword>
<gene>
    <name evidence="4" type="ORF">SPPG_06003</name>
</gene>
<dbReference type="GeneID" id="27689339"/>